<dbReference type="Pfam" id="PF00378">
    <property type="entry name" value="ECH_1"/>
    <property type="match status" value="1"/>
</dbReference>
<protein>
    <submittedName>
        <fullName evidence="6">Crotonase/enoyl-CoA hydratase family protein</fullName>
    </submittedName>
</protein>
<evidence type="ECO:0000256" key="4">
    <source>
        <dbReference type="ARBA" id="ARBA00023717"/>
    </source>
</evidence>
<dbReference type="SUPFAM" id="SSF52096">
    <property type="entry name" value="ClpP/crotonase"/>
    <property type="match status" value="1"/>
</dbReference>
<dbReference type="InterPro" id="IPR001753">
    <property type="entry name" value="Enoyl-CoA_hydra/iso"/>
</dbReference>
<dbReference type="NCBIfam" id="NF006699">
    <property type="entry name" value="PRK09245.1"/>
    <property type="match status" value="1"/>
</dbReference>
<evidence type="ECO:0000313" key="7">
    <source>
        <dbReference type="Proteomes" id="UP001216440"/>
    </source>
</evidence>
<comment type="catalytic activity">
    <reaction evidence="4">
        <text>a 4-saturated-(3S)-3-hydroxyacyl-CoA = a (3E)-enoyl-CoA + H2O</text>
        <dbReference type="Rhea" id="RHEA:20724"/>
        <dbReference type="ChEBI" id="CHEBI:15377"/>
        <dbReference type="ChEBI" id="CHEBI:58521"/>
        <dbReference type="ChEBI" id="CHEBI:137480"/>
        <dbReference type="EC" id="4.2.1.17"/>
    </reaction>
</comment>
<keyword evidence="2" id="KW-0456">Lyase</keyword>
<evidence type="ECO:0000313" key="6">
    <source>
        <dbReference type="EMBL" id="WGD39649.1"/>
    </source>
</evidence>
<dbReference type="CDD" id="cd06558">
    <property type="entry name" value="crotonase-like"/>
    <property type="match status" value="1"/>
</dbReference>
<comment type="similarity">
    <text evidence="1 5">Belongs to the enoyl-CoA hydratase/isomerase family.</text>
</comment>
<gene>
    <name evidence="6" type="ORF">PYS65_05595</name>
</gene>
<dbReference type="PROSITE" id="PS00166">
    <property type="entry name" value="ENOYL_COA_HYDRATASE"/>
    <property type="match status" value="1"/>
</dbReference>
<dbReference type="InterPro" id="IPR029045">
    <property type="entry name" value="ClpP/crotonase-like_dom_sf"/>
</dbReference>
<evidence type="ECO:0000256" key="5">
    <source>
        <dbReference type="RuleBase" id="RU003707"/>
    </source>
</evidence>
<reference evidence="6 7" key="1">
    <citation type="submission" date="2023-03" db="EMBL/GenBank/DDBJ databases">
        <authorList>
            <person name="Mo P."/>
        </authorList>
    </citation>
    <scope>NUCLEOTIDE SEQUENCE [LARGE SCALE GENOMIC DNA]</scope>
    <source>
        <strain evidence="6 7">HUAS 5</strain>
    </source>
</reference>
<dbReference type="Proteomes" id="UP001216440">
    <property type="component" value="Chromosome"/>
</dbReference>
<dbReference type="PANTHER" id="PTHR11941:SF54">
    <property type="entry name" value="ENOYL-COA HYDRATASE, MITOCHONDRIAL"/>
    <property type="match status" value="1"/>
</dbReference>
<dbReference type="InterPro" id="IPR014748">
    <property type="entry name" value="Enoyl-CoA_hydra_C"/>
</dbReference>
<organism evidence="6 7">
    <name type="scientific">Streptomyces cathayae</name>
    <dbReference type="NCBI Taxonomy" id="3031124"/>
    <lineage>
        <taxon>Bacteria</taxon>
        <taxon>Bacillati</taxon>
        <taxon>Actinomycetota</taxon>
        <taxon>Actinomycetes</taxon>
        <taxon>Kitasatosporales</taxon>
        <taxon>Streptomycetaceae</taxon>
        <taxon>Streptomyces</taxon>
    </lineage>
</organism>
<comment type="catalytic activity">
    <reaction evidence="3">
        <text>a (3S)-3-hydroxyacyl-CoA = a (2E)-enoyl-CoA + H2O</text>
        <dbReference type="Rhea" id="RHEA:16105"/>
        <dbReference type="ChEBI" id="CHEBI:15377"/>
        <dbReference type="ChEBI" id="CHEBI:57318"/>
        <dbReference type="ChEBI" id="CHEBI:58856"/>
        <dbReference type="EC" id="4.2.1.17"/>
    </reaction>
</comment>
<evidence type="ECO:0000256" key="1">
    <source>
        <dbReference type="ARBA" id="ARBA00005254"/>
    </source>
</evidence>
<accession>A0ABY8JUI3</accession>
<evidence type="ECO:0000256" key="2">
    <source>
        <dbReference type="ARBA" id="ARBA00023239"/>
    </source>
</evidence>
<name>A0ABY8JUI3_9ACTN</name>
<keyword evidence="7" id="KW-1185">Reference proteome</keyword>
<dbReference type="RefSeq" id="WP_279332664.1">
    <property type="nucleotide sequence ID" value="NZ_CP121682.1"/>
</dbReference>
<dbReference type="Gene3D" id="1.10.12.10">
    <property type="entry name" value="Lyase 2-enoyl-coa Hydratase, Chain A, domain 2"/>
    <property type="match status" value="1"/>
</dbReference>
<dbReference type="PANTHER" id="PTHR11941">
    <property type="entry name" value="ENOYL-COA HYDRATASE-RELATED"/>
    <property type="match status" value="1"/>
</dbReference>
<dbReference type="Gene3D" id="3.90.226.10">
    <property type="entry name" value="2-enoyl-CoA Hydratase, Chain A, domain 1"/>
    <property type="match status" value="1"/>
</dbReference>
<dbReference type="EMBL" id="CP121682">
    <property type="protein sequence ID" value="WGD39649.1"/>
    <property type="molecule type" value="Genomic_DNA"/>
</dbReference>
<proteinExistence type="inferred from homology"/>
<sequence length="266" mass="28760">MDHLLLIERQDHVETWTINLPEQRNPISGEDMIDAFEANLDRVNADLDVRCVVLTGAGSAFSAGGNVTDMRAKTGMFAGGPWELRNGYRRGIQRLPLAMQASEVPMIAAVNGPAVGAGCDLAMMCDLRIASTKGWFAESFVQLGIIPGDGGAWFLTHAIGPQRAAEMALTGDRVDAATALEWGLVTRVVDPQDLLPAAHELARRVAKNPAHSTRMAKRLLRESQLNPLATVLELSATMQAISHHTADHDEAMTALTEKRAGQYTGR</sequence>
<dbReference type="InterPro" id="IPR018376">
    <property type="entry name" value="Enoyl-CoA_hyd/isom_CS"/>
</dbReference>
<evidence type="ECO:0000256" key="3">
    <source>
        <dbReference type="ARBA" id="ARBA00023709"/>
    </source>
</evidence>